<dbReference type="Proteomes" id="UP000736164">
    <property type="component" value="Unassembled WGS sequence"/>
</dbReference>
<comment type="subcellular location">
    <subcellularLocation>
        <location evidence="3">Cytoplasm</location>
        <location evidence="3">Cytoskeleton</location>
        <location evidence="3">Cilium axoneme</location>
    </subcellularLocation>
</comment>
<organism evidence="5 6">
    <name type="scientific">Atractosteus spatula</name>
    <name type="common">Alligator gar</name>
    <name type="synonym">Lepisosteus spatula</name>
    <dbReference type="NCBI Taxonomy" id="7917"/>
    <lineage>
        <taxon>Eukaryota</taxon>
        <taxon>Metazoa</taxon>
        <taxon>Chordata</taxon>
        <taxon>Craniata</taxon>
        <taxon>Vertebrata</taxon>
        <taxon>Euteleostomi</taxon>
        <taxon>Actinopterygii</taxon>
        <taxon>Neopterygii</taxon>
        <taxon>Holostei</taxon>
        <taxon>Semionotiformes</taxon>
        <taxon>Lepisosteidae</taxon>
        <taxon>Atractosteus</taxon>
    </lineage>
</organism>
<dbReference type="InterPro" id="IPR048256">
    <property type="entry name" value="Tektin-like"/>
</dbReference>
<dbReference type="GO" id="GO:0005634">
    <property type="term" value="C:nucleus"/>
    <property type="evidence" value="ECO:0007669"/>
    <property type="project" value="TreeGrafter"/>
</dbReference>
<accession>A0A8J7NLQ1</accession>
<keyword evidence="6" id="KW-1185">Reference proteome</keyword>
<evidence type="ECO:0000256" key="2">
    <source>
        <dbReference type="ARBA" id="ARBA00022490"/>
    </source>
</evidence>
<dbReference type="PANTHER" id="PTHR19960">
    <property type="entry name" value="TEKTIN"/>
    <property type="match status" value="1"/>
</dbReference>
<protein>
    <recommendedName>
        <fullName evidence="3">Tektin</fullName>
    </recommendedName>
</protein>
<keyword evidence="2" id="KW-0963">Cytoplasm</keyword>
<sequence length="431" mass="49936">MATGFEKPSPRYTHSDWTASSRVLIKHSEQLRDTANKIKQDVKCTMGEATIQNNWVQRNTQRNLCSRMEELTQWNEQIGNCVDRLDRELGCLEKVKIAAEECLQERLVYLNIVLESFALRDVRQGGDLIHDPFEAQLKKEKELCESMKDLFQKKIFASLNQLRFLSEIRKKLAVDYQDTAKAVKLNGQCLSFDPKSPAVGYKCHTMLMTKDILSYEEWAAHCDHLKRTGEKEVARSALFRGDLEVALSKAANMAEAQHSATEFALRKRLHELNQAKDNLEWEKQHINDTISELVKEIQNLDLQIQSTANQIKLSHTRLETLSHRSNAELCKDQPHIGLLHETVQLERNVFSLKKKIVLSQNVLKEMLRHLSHVEDELCHKTRSIEIDTKCQEIRRNLLPLRRNPAASINRTEYQLSPLNSWQKEYQQETSP</sequence>
<dbReference type="GO" id="GO:0060294">
    <property type="term" value="P:cilium movement involved in cell motility"/>
    <property type="evidence" value="ECO:0007669"/>
    <property type="project" value="UniProtKB-UniRule"/>
</dbReference>
<gene>
    <name evidence="5" type="primary">Tekt2_0</name>
    <name evidence="5" type="ORF">GTO95_0013312</name>
</gene>
<reference evidence="5" key="1">
    <citation type="journal article" date="2021" name="Cell">
        <title>Tracing the genetic footprints of vertebrate landing in non-teleost ray-finned fishes.</title>
        <authorList>
            <person name="Bi X."/>
            <person name="Wang K."/>
            <person name="Yang L."/>
            <person name="Pan H."/>
            <person name="Jiang H."/>
            <person name="Wei Q."/>
            <person name="Fang M."/>
            <person name="Yu H."/>
            <person name="Zhu C."/>
            <person name="Cai Y."/>
            <person name="He Y."/>
            <person name="Gan X."/>
            <person name="Zeng H."/>
            <person name="Yu D."/>
            <person name="Zhu Y."/>
            <person name="Jiang H."/>
            <person name="Qiu Q."/>
            <person name="Yang H."/>
            <person name="Zhang Y.E."/>
            <person name="Wang W."/>
            <person name="Zhu M."/>
            <person name="He S."/>
            <person name="Zhang G."/>
        </authorList>
    </citation>
    <scope>NUCLEOTIDE SEQUENCE</scope>
    <source>
        <strain evidence="5">Allg_001</strain>
    </source>
</reference>
<keyword evidence="3" id="KW-0969">Cilium</keyword>
<dbReference type="AlphaFoldDB" id="A0A8J7NLQ1"/>
<feature type="coiled-coil region" evidence="4">
    <location>
        <begin position="269"/>
        <end position="310"/>
    </location>
</feature>
<dbReference type="GO" id="GO:0005930">
    <property type="term" value="C:axoneme"/>
    <property type="evidence" value="ECO:0007669"/>
    <property type="project" value="UniProtKB-SubCell"/>
</dbReference>
<dbReference type="Pfam" id="PF03148">
    <property type="entry name" value="Tektin"/>
    <property type="match status" value="1"/>
</dbReference>
<dbReference type="InterPro" id="IPR000435">
    <property type="entry name" value="Tektins"/>
</dbReference>
<evidence type="ECO:0000256" key="3">
    <source>
        <dbReference type="RuleBase" id="RU367040"/>
    </source>
</evidence>
<keyword evidence="4" id="KW-0175">Coiled coil</keyword>
<evidence type="ECO:0000313" key="6">
    <source>
        <dbReference type="Proteomes" id="UP000736164"/>
    </source>
</evidence>
<keyword evidence="3" id="KW-0966">Cell projection</keyword>
<keyword evidence="3" id="KW-0282">Flagellum</keyword>
<comment type="caution">
    <text evidence="5">The sequence shown here is derived from an EMBL/GenBank/DDBJ whole genome shotgun (WGS) entry which is preliminary data.</text>
</comment>
<comment type="similarity">
    <text evidence="1 3">Belongs to the tektin family.</text>
</comment>
<dbReference type="PANTHER" id="PTHR19960:SF7">
    <property type="entry name" value="TEKTIN"/>
    <property type="match status" value="1"/>
</dbReference>
<feature type="non-terminal residue" evidence="5">
    <location>
        <position position="1"/>
    </location>
</feature>
<evidence type="ECO:0000313" key="5">
    <source>
        <dbReference type="EMBL" id="MBN3314334.1"/>
    </source>
</evidence>
<feature type="non-terminal residue" evidence="5">
    <location>
        <position position="431"/>
    </location>
</feature>
<dbReference type="EMBL" id="JAAWVO010015088">
    <property type="protein sequence ID" value="MBN3314334.1"/>
    <property type="molecule type" value="Genomic_DNA"/>
</dbReference>
<dbReference type="GO" id="GO:0060271">
    <property type="term" value="P:cilium assembly"/>
    <property type="evidence" value="ECO:0007669"/>
    <property type="project" value="UniProtKB-UniRule"/>
</dbReference>
<name>A0A8J7NLQ1_ATRSP</name>
<dbReference type="GO" id="GO:0015630">
    <property type="term" value="C:microtubule cytoskeleton"/>
    <property type="evidence" value="ECO:0007669"/>
    <property type="project" value="UniProtKB-UniRule"/>
</dbReference>
<proteinExistence type="inferred from homology"/>
<dbReference type="PRINTS" id="PR00511">
    <property type="entry name" value="TEKTIN"/>
</dbReference>
<evidence type="ECO:0000256" key="1">
    <source>
        <dbReference type="ARBA" id="ARBA00007209"/>
    </source>
</evidence>
<evidence type="ECO:0000256" key="4">
    <source>
        <dbReference type="SAM" id="Coils"/>
    </source>
</evidence>